<dbReference type="Gramene" id="TraesROB_scaffold_051377_01G000100.1">
    <property type="protein sequence ID" value="TraesROB_scaffold_051377_01G000100.1"/>
    <property type="gene ID" value="TraesROB_scaffold_051377_01G000100"/>
</dbReference>
<dbReference type="Gramene" id="TraesJAG2B03G00983090.1">
    <property type="protein sequence ID" value="TraesJAG2B03G00983090.1"/>
    <property type="gene ID" value="TraesJAG2B03G00983090"/>
</dbReference>
<dbReference type="Gramene" id="TraesSYM2B03G00997840.1">
    <property type="protein sequence ID" value="TraesSYM2B03G00997840.1"/>
    <property type="gene ID" value="TraesSYM2B03G00997840"/>
</dbReference>
<dbReference type="EnsemblPlants" id="TraesCS2B02G373900.1">
    <property type="protein sequence ID" value="TraesCS2B02G373900.1"/>
    <property type="gene ID" value="TraesCS2B02G373900"/>
</dbReference>
<keyword evidence="1" id="KW-0812">Transmembrane</keyword>
<dbReference type="Gramene" id="TraesNOR2B03G00997060.1">
    <property type="protein sequence ID" value="TraesNOR2B03G00997060.1"/>
    <property type="gene ID" value="TraesNOR2B03G00997060"/>
</dbReference>
<accession>A0A3B6C9B2</accession>
<reference evidence="2" key="2">
    <citation type="submission" date="2018-10" db="UniProtKB">
        <authorList>
            <consortium name="EnsemblPlants"/>
        </authorList>
    </citation>
    <scope>IDENTIFICATION</scope>
</reference>
<keyword evidence="1" id="KW-0472">Membrane</keyword>
<dbReference type="Gramene" id="TraesMAC2B03G00980890.1">
    <property type="protein sequence ID" value="TraesMAC2B03G00980890.1"/>
    <property type="gene ID" value="TraesMAC2B03G00980890"/>
</dbReference>
<feature type="transmembrane region" description="Helical" evidence="1">
    <location>
        <begin position="179"/>
        <end position="202"/>
    </location>
</feature>
<dbReference type="Gramene" id="TraesCLE_scaffold_001561_01G000100.1">
    <property type="protein sequence ID" value="TraesCLE_scaffold_001561_01G000100.1"/>
    <property type="gene ID" value="TraesCLE_scaffold_001561_01G000100"/>
</dbReference>
<dbReference type="Gramene" id="TraesCAD_scaffold_000306_01G000100.1">
    <property type="protein sequence ID" value="TraesCAD_scaffold_000306_01G000100.1"/>
    <property type="gene ID" value="TraesCAD_scaffold_000306_01G000100"/>
</dbReference>
<dbReference type="Gramene" id="TraesCS2B03G0960900.1">
    <property type="protein sequence ID" value="TraesCS2B03G0960900.1.CDS"/>
    <property type="gene ID" value="TraesCS2B03G0960900"/>
</dbReference>
<dbReference type="Gramene" id="TraesJUL2B03G00989710.1">
    <property type="protein sequence ID" value="TraesJUL2B03G00989710.1"/>
    <property type="gene ID" value="TraesJUL2B03G00989710"/>
</dbReference>
<dbReference type="Gramene" id="TraesCS2B02G373900.1">
    <property type="protein sequence ID" value="TraesCS2B02G373900.1"/>
    <property type="gene ID" value="TraesCS2B02G373900"/>
</dbReference>
<evidence type="ECO:0000313" key="2">
    <source>
        <dbReference type="EnsemblPlants" id="TraesCS2B02G373900.1"/>
    </source>
</evidence>
<dbReference type="AlphaFoldDB" id="A0A3B6C9B2"/>
<evidence type="ECO:0000313" key="3">
    <source>
        <dbReference type="Proteomes" id="UP000019116"/>
    </source>
</evidence>
<dbReference type="Proteomes" id="UP000019116">
    <property type="component" value="Chromosome 2B"/>
</dbReference>
<name>A0A3B6C9B2_WHEAT</name>
<organism evidence="2">
    <name type="scientific">Triticum aestivum</name>
    <name type="common">Wheat</name>
    <dbReference type="NCBI Taxonomy" id="4565"/>
    <lineage>
        <taxon>Eukaryota</taxon>
        <taxon>Viridiplantae</taxon>
        <taxon>Streptophyta</taxon>
        <taxon>Embryophyta</taxon>
        <taxon>Tracheophyta</taxon>
        <taxon>Spermatophyta</taxon>
        <taxon>Magnoliopsida</taxon>
        <taxon>Liliopsida</taxon>
        <taxon>Poales</taxon>
        <taxon>Poaceae</taxon>
        <taxon>BOP clade</taxon>
        <taxon>Pooideae</taxon>
        <taxon>Triticodae</taxon>
        <taxon>Triticeae</taxon>
        <taxon>Triticinae</taxon>
        <taxon>Triticum</taxon>
    </lineage>
</organism>
<reference evidence="2" key="1">
    <citation type="submission" date="2018-08" db="EMBL/GenBank/DDBJ databases">
        <authorList>
            <person name="Rossello M."/>
        </authorList>
    </citation>
    <scope>NUCLEOTIDE SEQUENCE [LARGE SCALE GENOMIC DNA]</scope>
    <source>
        <strain evidence="2">cv. Chinese Spring</strain>
    </source>
</reference>
<protein>
    <submittedName>
        <fullName evidence="2">Uncharacterized protein</fullName>
    </submittedName>
</protein>
<dbReference type="Gramene" id="TraesARI2B03G00998160.1">
    <property type="protein sequence ID" value="TraesARI2B03G00998160.1"/>
    <property type="gene ID" value="TraesARI2B03G00998160"/>
</dbReference>
<sequence>MTQMKTTTFDSSCRIKRQPKIPTKTFLFIVKQQVGSLVYGKDHMVMRPKKTFRLCLRNERWRIFAWIHVWSINSWPVYIENYGIIGKLSRTIKRAIAKYRERRFETGLFYFVPDKKHLTFTVSSYLYGDGEFLKDLWRKKRLERSMREKNQELHECSTRVFESYVSEYRKISSIAVRTLRLCGMGYVFYLMLVISLALAIVYL</sequence>
<dbReference type="Gramene" id="TraesLDM2B03G00984250.1">
    <property type="protein sequence ID" value="TraesLDM2B03G00984250.1"/>
    <property type="gene ID" value="TraesLDM2B03G00984250"/>
</dbReference>
<proteinExistence type="predicted"/>
<keyword evidence="3" id="KW-1185">Reference proteome</keyword>
<dbReference type="Gramene" id="TraesSTA2B03G00979350.1">
    <property type="protein sequence ID" value="TraesSTA2B03G00979350.1"/>
    <property type="gene ID" value="TraesSTA2B03G00979350"/>
</dbReference>
<keyword evidence="1" id="KW-1133">Transmembrane helix</keyword>
<dbReference type="OMA" id="RIFAWIH"/>
<dbReference type="Gramene" id="TraesWEE_scaffold_006011_01G000100.1">
    <property type="protein sequence ID" value="TraesWEE_scaffold_006011_01G000100.1"/>
    <property type="gene ID" value="TraesWEE_scaffold_006011_01G000100"/>
</dbReference>
<evidence type="ECO:0000256" key="1">
    <source>
        <dbReference type="SAM" id="Phobius"/>
    </source>
</evidence>
<dbReference type="OrthoDB" id="695347at2759"/>